<accession>A0ABP8LR42</accession>
<gene>
    <name evidence="5" type="ORF">GCM10023091_07610</name>
</gene>
<name>A0ABP8LR42_9BACT</name>
<dbReference type="Gene3D" id="3.40.50.720">
    <property type="entry name" value="NAD(P)-binding Rossmann-like Domain"/>
    <property type="match status" value="1"/>
</dbReference>
<dbReference type="Gene3D" id="1.10.1040.10">
    <property type="entry name" value="N-(1-d-carboxylethyl)-l-norvaline Dehydrogenase, domain 2"/>
    <property type="match status" value="1"/>
</dbReference>
<evidence type="ECO:0000259" key="4">
    <source>
        <dbReference type="Pfam" id="PF02737"/>
    </source>
</evidence>
<dbReference type="InterPro" id="IPR036291">
    <property type="entry name" value="NAD(P)-bd_dom_sf"/>
</dbReference>
<dbReference type="InterPro" id="IPR013328">
    <property type="entry name" value="6PGD_dom2"/>
</dbReference>
<evidence type="ECO:0000313" key="5">
    <source>
        <dbReference type="EMBL" id="GAA4433727.1"/>
    </source>
</evidence>
<evidence type="ECO:0000313" key="6">
    <source>
        <dbReference type="Proteomes" id="UP001501508"/>
    </source>
</evidence>
<keyword evidence="6" id="KW-1185">Reference proteome</keyword>
<dbReference type="InterPro" id="IPR008927">
    <property type="entry name" value="6-PGluconate_DH-like_C_sf"/>
</dbReference>
<dbReference type="PANTHER" id="PTHR48075">
    <property type="entry name" value="3-HYDROXYACYL-COA DEHYDROGENASE FAMILY PROTEIN"/>
    <property type="match status" value="1"/>
</dbReference>
<dbReference type="Pfam" id="PF02737">
    <property type="entry name" value="3HCDH_N"/>
    <property type="match status" value="1"/>
</dbReference>
<evidence type="ECO:0000256" key="2">
    <source>
        <dbReference type="ARBA" id="ARBA00023002"/>
    </source>
</evidence>
<feature type="domain" description="3-hydroxyacyl-CoA dehydrogenase NAD binding" evidence="4">
    <location>
        <begin position="8"/>
        <end position="185"/>
    </location>
</feature>
<comment type="similarity">
    <text evidence="1">Belongs to the 3-hydroxyacyl-CoA dehydrogenase family.</text>
</comment>
<dbReference type="SUPFAM" id="SSF51735">
    <property type="entry name" value="NAD(P)-binding Rossmann-fold domains"/>
    <property type="match status" value="1"/>
</dbReference>
<dbReference type="Proteomes" id="UP001501508">
    <property type="component" value="Unassembled WGS sequence"/>
</dbReference>
<organism evidence="5 6">
    <name type="scientific">Ravibacter arvi</name>
    <dbReference type="NCBI Taxonomy" id="2051041"/>
    <lineage>
        <taxon>Bacteria</taxon>
        <taxon>Pseudomonadati</taxon>
        <taxon>Bacteroidota</taxon>
        <taxon>Cytophagia</taxon>
        <taxon>Cytophagales</taxon>
        <taxon>Spirosomataceae</taxon>
        <taxon>Ravibacter</taxon>
    </lineage>
</organism>
<comment type="caution">
    <text evidence="5">The sequence shown here is derived from an EMBL/GenBank/DDBJ whole genome shotgun (WGS) entry which is preliminary data.</text>
</comment>
<dbReference type="InterPro" id="IPR006176">
    <property type="entry name" value="3-OHacyl-CoA_DH_NAD-bd"/>
</dbReference>
<keyword evidence="2" id="KW-0560">Oxidoreductase</keyword>
<evidence type="ECO:0000256" key="1">
    <source>
        <dbReference type="ARBA" id="ARBA00009463"/>
    </source>
</evidence>
<dbReference type="InterPro" id="IPR006108">
    <property type="entry name" value="3HC_DH_C"/>
</dbReference>
<dbReference type="SUPFAM" id="SSF48179">
    <property type="entry name" value="6-phosphogluconate dehydrogenase C-terminal domain-like"/>
    <property type="match status" value="1"/>
</dbReference>
<dbReference type="InterPro" id="IPR006180">
    <property type="entry name" value="3-OHacyl-CoA_DH_CS"/>
</dbReference>
<dbReference type="PANTHER" id="PTHR48075:SF5">
    <property type="entry name" value="3-HYDROXYBUTYRYL-COA DEHYDROGENASE"/>
    <property type="match status" value="1"/>
</dbReference>
<dbReference type="EMBL" id="BAABEY010000009">
    <property type="protein sequence ID" value="GAA4433727.1"/>
    <property type="molecule type" value="Genomic_DNA"/>
</dbReference>
<dbReference type="PROSITE" id="PS00067">
    <property type="entry name" value="3HCDH"/>
    <property type="match status" value="1"/>
</dbReference>
<dbReference type="Pfam" id="PF00725">
    <property type="entry name" value="3HCDH"/>
    <property type="match status" value="1"/>
</dbReference>
<dbReference type="PIRSF" id="PIRSF000105">
    <property type="entry name" value="HCDH"/>
    <property type="match status" value="1"/>
</dbReference>
<sequence length="325" mass="35757">MKASKTSVGIVGLGLMGRSIVVNMLAAGHPVKAIAPTPQDVEKAEERISQTLRHCDGLGLVAVPLEKALGNLLITEDYQALSDCALVIECVIEKIPVKQSVLGKIDAVVSPDTIIGTNTSAIPISTLQEMVSHPERFVGIHWAEPAYLTRFLEIICGEKTTLANARKISDMAVGWRKEPTILRKDIPGFITNRLMYAVFREVFALVEAGHISLTDIDKCFRYDAGSWMTLMGIFRRWDYLGLEDLGQMNLLFKKLSNTESVPETMEKIVENGGRGILTGSGLYQYSPAEADQWADSFAAFNEDIYDLAAQYPAITALNHETDAHQ</sequence>
<protein>
    <submittedName>
        <fullName evidence="5">3-hydroxyacyl-CoA dehydrogenase NAD-binding domain-containing protein</fullName>
    </submittedName>
</protein>
<reference evidence="6" key="1">
    <citation type="journal article" date="2019" name="Int. J. Syst. Evol. Microbiol.">
        <title>The Global Catalogue of Microorganisms (GCM) 10K type strain sequencing project: providing services to taxonomists for standard genome sequencing and annotation.</title>
        <authorList>
            <consortium name="The Broad Institute Genomics Platform"/>
            <consortium name="The Broad Institute Genome Sequencing Center for Infectious Disease"/>
            <person name="Wu L."/>
            <person name="Ma J."/>
        </authorList>
    </citation>
    <scope>NUCLEOTIDE SEQUENCE [LARGE SCALE GENOMIC DNA]</scope>
    <source>
        <strain evidence="6">JCM 31920</strain>
    </source>
</reference>
<evidence type="ECO:0000259" key="3">
    <source>
        <dbReference type="Pfam" id="PF00725"/>
    </source>
</evidence>
<feature type="domain" description="3-hydroxyacyl-CoA dehydrogenase C-terminal" evidence="3">
    <location>
        <begin position="188"/>
        <end position="285"/>
    </location>
</feature>
<dbReference type="InterPro" id="IPR022694">
    <property type="entry name" value="3-OHacyl-CoA_DH"/>
</dbReference>
<proteinExistence type="inferred from homology"/>
<dbReference type="RefSeq" id="WP_345026727.1">
    <property type="nucleotide sequence ID" value="NZ_BAABEY010000009.1"/>
</dbReference>